<dbReference type="InterPro" id="IPR043128">
    <property type="entry name" value="Rev_trsase/Diguanyl_cyclase"/>
</dbReference>
<feature type="transmembrane region" description="Helical" evidence="3">
    <location>
        <begin position="265"/>
        <end position="286"/>
    </location>
</feature>
<feature type="transmembrane region" description="Helical" evidence="3">
    <location>
        <begin position="64"/>
        <end position="88"/>
    </location>
</feature>
<organism evidence="5 6">
    <name type="scientific">Pseudoduganella guangdongensis</name>
    <dbReference type="NCBI Taxonomy" id="2692179"/>
    <lineage>
        <taxon>Bacteria</taxon>
        <taxon>Pseudomonadati</taxon>
        <taxon>Pseudomonadota</taxon>
        <taxon>Betaproteobacteria</taxon>
        <taxon>Burkholderiales</taxon>
        <taxon>Oxalobacteraceae</taxon>
        <taxon>Telluria group</taxon>
        <taxon>Pseudoduganella</taxon>
    </lineage>
</organism>
<keyword evidence="6" id="KW-1185">Reference proteome</keyword>
<dbReference type="PANTHER" id="PTHR45138">
    <property type="entry name" value="REGULATORY COMPONENTS OF SENSORY TRANSDUCTION SYSTEM"/>
    <property type="match status" value="1"/>
</dbReference>
<keyword evidence="3" id="KW-0472">Membrane</keyword>
<dbReference type="AlphaFoldDB" id="A0A6N9HFW2"/>
<dbReference type="Gene3D" id="3.30.70.270">
    <property type="match status" value="1"/>
</dbReference>
<protein>
    <recommendedName>
        <fullName evidence="1">diguanylate cyclase</fullName>
        <ecNumber evidence="1">2.7.7.65</ecNumber>
    </recommendedName>
</protein>
<dbReference type="InterPro" id="IPR000160">
    <property type="entry name" value="GGDEF_dom"/>
</dbReference>
<evidence type="ECO:0000256" key="1">
    <source>
        <dbReference type="ARBA" id="ARBA00012528"/>
    </source>
</evidence>
<comment type="caution">
    <text evidence="5">The sequence shown here is derived from an EMBL/GenBank/DDBJ whole genome shotgun (WGS) entry which is preliminary data.</text>
</comment>
<evidence type="ECO:0000313" key="5">
    <source>
        <dbReference type="EMBL" id="MYN02481.1"/>
    </source>
</evidence>
<dbReference type="PROSITE" id="PS50887">
    <property type="entry name" value="GGDEF"/>
    <property type="match status" value="1"/>
</dbReference>
<feature type="transmembrane region" description="Helical" evidence="3">
    <location>
        <begin position="144"/>
        <end position="167"/>
    </location>
</feature>
<dbReference type="RefSeq" id="WP_161025481.1">
    <property type="nucleotide sequence ID" value="NZ_WWCJ01000006.1"/>
</dbReference>
<dbReference type="FunFam" id="3.30.70.270:FF:000001">
    <property type="entry name" value="Diguanylate cyclase domain protein"/>
    <property type="match status" value="1"/>
</dbReference>
<dbReference type="Proteomes" id="UP000448575">
    <property type="component" value="Unassembled WGS sequence"/>
</dbReference>
<keyword evidence="3" id="KW-0812">Transmembrane</keyword>
<name>A0A6N9HFW2_9BURK</name>
<dbReference type="GO" id="GO:0052621">
    <property type="term" value="F:diguanylate cyclase activity"/>
    <property type="evidence" value="ECO:0007669"/>
    <property type="project" value="UniProtKB-EC"/>
</dbReference>
<gene>
    <name evidence="5" type="ORF">GTP41_10255</name>
</gene>
<feature type="domain" description="GGDEF" evidence="4">
    <location>
        <begin position="341"/>
        <end position="473"/>
    </location>
</feature>
<dbReference type="GO" id="GO:1902201">
    <property type="term" value="P:negative regulation of bacterial-type flagellum-dependent cell motility"/>
    <property type="evidence" value="ECO:0007669"/>
    <property type="project" value="TreeGrafter"/>
</dbReference>
<dbReference type="NCBIfam" id="TIGR00254">
    <property type="entry name" value="GGDEF"/>
    <property type="match status" value="1"/>
</dbReference>
<evidence type="ECO:0000313" key="6">
    <source>
        <dbReference type="Proteomes" id="UP000448575"/>
    </source>
</evidence>
<dbReference type="SUPFAM" id="SSF55073">
    <property type="entry name" value="Nucleotide cyclase"/>
    <property type="match status" value="1"/>
</dbReference>
<proteinExistence type="predicted"/>
<dbReference type="EC" id="2.7.7.65" evidence="1"/>
<comment type="catalytic activity">
    <reaction evidence="2">
        <text>2 GTP = 3',3'-c-di-GMP + 2 diphosphate</text>
        <dbReference type="Rhea" id="RHEA:24898"/>
        <dbReference type="ChEBI" id="CHEBI:33019"/>
        <dbReference type="ChEBI" id="CHEBI:37565"/>
        <dbReference type="ChEBI" id="CHEBI:58805"/>
        <dbReference type="EC" id="2.7.7.65"/>
    </reaction>
</comment>
<evidence type="ECO:0000256" key="2">
    <source>
        <dbReference type="ARBA" id="ARBA00034247"/>
    </source>
</evidence>
<feature type="transmembrane region" description="Helical" evidence="3">
    <location>
        <begin position="30"/>
        <end position="52"/>
    </location>
</feature>
<dbReference type="SMART" id="SM00267">
    <property type="entry name" value="GGDEF"/>
    <property type="match status" value="1"/>
</dbReference>
<dbReference type="EMBL" id="WWCJ01000006">
    <property type="protein sequence ID" value="MYN02481.1"/>
    <property type="molecule type" value="Genomic_DNA"/>
</dbReference>
<evidence type="ECO:0000259" key="4">
    <source>
        <dbReference type="PROSITE" id="PS50887"/>
    </source>
</evidence>
<feature type="transmembrane region" description="Helical" evidence="3">
    <location>
        <begin position="187"/>
        <end position="206"/>
    </location>
</feature>
<dbReference type="GO" id="GO:0043709">
    <property type="term" value="P:cell adhesion involved in single-species biofilm formation"/>
    <property type="evidence" value="ECO:0007669"/>
    <property type="project" value="TreeGrafter"/>
</dbReference>
<reference evidence="5 6" key="1">
    <citation type="submission" date="2019-12" db="EMBL/GenBank/DDBJ databases">
        <title>Novel species isolated from a subtropical stream in China.</title>
        <authorList>
            <person name="Lu H."/>
        </authorList>
    </citation>
    <scope>NUCLEOTIDE SEQUENCE [LARGE SCALE GENOMIC DNA]</scope>
    <source>
        <strain evidence="5 6">DS3</strain>
    </source>
</reference>
<evidence type="ECO:0000256" key="3">
    <source>
        <dbReference type="SAM" id="Phobius"/>
    </source>
</evidence>
<dbReference type="InterPro" id="IPR029787">
    <property type="entry name" value="Nucleotide_cyclase"/>
</dbReference>
<feature type="transmembrane region" description="Helical" evidence="3">
    <location>
        <begin position="108"/>
        <end position="132"/>
    </location>
</feature>
<dbReference type="InterPro" id="IPR050469">
    <property type="entry name" value="Diguanylate_Cyclase"/>
</dbReference>
<dbReference type="CDD" id="cd01949">
    <property type="entry name" value="GGDEF"/>
    <property type="match status" value="1"/>
</dbReference>
<sequence>MSPFAEAVRSYRELSPWQVWRHGSATERRAIFGGWLLLLLLCMALGVASVKWSWSGLPFDIGGVTAYVTLYPPLPVCLLLSLTLGWWWGAVPAYCSTLALALYAGMPLQWALLFAGANPLGFAMMVAGYRAIAVGRDLRSLTSILFFAQLSFIGSIFSSAGALIWSYTNHLAPGAHLPIWQGWWIGSFLQCLLIGGPATALLWPRVARWQEAREALMRKRRGGSRYSVLRMLAAVAAGVLIYGYVTIHLAENEAAALPVFRQTVWIFYWVFAAIIVAIAFFGYQLFAHWQASTDGLLSELRRMNSDLERLATTDALTGLLNRRAADRLLDAEWQRARRSGHVSSLVLLDIDHFKQVNDSYGHPGGDAALRALAACIRSVMREVDVAARYGGEEFLVVLPETGREGAFVFAERLRERVAASEICHDGQVFRCHISLGIAVSDKHEASYEQWVRRADQALYRAKQGGRNQAVMGA</sequence>
<dbReference type="GO" id="GO:0005886">
    <property type="term" value="C:plasma membrane"/>
    <property type="evidence" value="ECO:0007669"/>
    <property type="project" value="TreeGrafter"/>
</dbReference>
<dbReference type="PANTHER" id="PTHR45138:SF9">
    <property type="entry name" value="DIGUANYLATE CYCLASE DGCM-RELATED"/>
    <property type="match status" value="1"/>
</dbReference>
<accession>A0A6N9HFW2</accession>
<feature type="transmembrane region" description="Helical" evidence="3">
    <location>
        <begin position="227"/>
        <end position="245"/>
    </location>
</feature>
<keyword evidence="3" id="KW-1133">Transmembrane helix</keyword>
<dbReference type="Pfam" id="PF00990">
    <property type="entry name" value="GGDEF"/>
    <property type="match status" value="1"/>
</dbReference>